<dbReference type="InterPro" id="IPR011611">
    <property type="entry name" value="PfkB_dom"/>
</dbReference>
<dbReference type="SUPFAM" id="SSF53613">
    <property type="entry name" value="Ribokinase-like"/>
    <property type="match status" value="1"/>
</dbReference>
<evidence type="ECO:0000259" key="4">
    <source>
        <dbReference type="Pfam" id="PF00294"/>
    </source>
</evidence>
<dbReference type="AlphaFoldDB" id="A0A3S2UEP5"/>
<protein>
    <submittedName>
        <fullName evidence="5">Sugar kinase</fullName>
    </submittedName>
</protein>
<dbReference type="Proteomes" id="UP000288587">
    <property type="component" value="Unassembled WGS sequence"/>
</dbReference>
<sequence length="307" mass="33162">MKETWVAAFGECMLELQGEAFGPLRQHYGGDSFNAACYLARCSRARVSFASALGDDSLSEGLLQRWGAEGLDLSLTRRLPGRRPGLYQIELDAHGERRFHFWRGHSAARSYFDDPAPTPLEDAADRLDGLLFSGIGLAILPPAGRERLLALAARLRARGAWVAFDNNYRPILWDDAATARLWFERALAVASLALITTDDHQALFALADAEAATGHAQGLNVPELALKRGARPTLVGLGGTWHEVATEPVPRVVDTTAAGDSFAGGYLARRLQGQSPAEAAAFGNRLAARVIQHPGAVIPRTAMEDLL</sequence>
<dbReference type="GO" id="GO:0005829">
    <property type="term" value="C:cytosol"/>
    <property type="evidence" value="ECO:0007669"/>
    <property type="project" value="TreeGrafter"/>
</dbReference>
<evidence type="ECO:0000313" key="5">
    <source>
        <dbReference type="EMBL" id="RVT85984.1"/>
    </source>
</evidence>
<dbReference type="InterPro" id="IPR050306">
    <property type="entry name" value="PfkB_Carbo_kinase"/>
</dbReference>
<dbReference type="InterPro" id="IPR029056">
    <property type="entry name" value="Ribokinase-like"/>
</dbReference>
<evidence type="ECO:0000256" key="1">
    <source>
        <dbReference type="ARBA" id="ARBA00010688"/>
    </source>
</evidence>
<dbReference type="PANTHER" id="PTHR43085:SF15">
    <property type="entry name" value="2-DEHYDRO-3-DEOXYGLUCONOKINASE"/>
    <property type="match status" value="1"/>
</dbReference>
<name>A0A3S2UEP5_9BURK</name>
<dbReference type="Pfam" id="PF00294">
    <property type="entry name" value="PfkB"/>
    <property type="match status" value="1"/>
</dbReference>
<dbReference type="EMBL" id="SACM01000002">
    <property type="protein sequence ID" value="RVT85984.1"/>
    <property type="molecule type" value="Genomic_DNA"/>
</dbReference>
<reference evidence="5 6" key="1">
    <citation type="submission" date="2019-01" db="EMBL/GenBank/DDBJ databases">
        <authorList>
            <person name="Chen W.-M."/>
        </authorList>
    </citation>
    <scope>NUCLEOTIDE SEQUENCE [LARGE SCALE GENOMIC DNA]</scope>
    <source>
        <strain evidence="5 6">CCP-18</strain>
    </source>
</reference>
<keyword evidence="3 5" id="KW-0418">Kinase</keyword>
<dbReference type="InterPro" id="IPR002173">
    <property type="entry name" value="Carboh/pur_kinase_PfkB_CS"/>
</dbReference>
<evidence type="ECO:0000313" key="6">
    <source>
        <dbReference type="Proteomes" id="UP000288587"/>
    </source>
</evidence>
<gene>
    <name evidence="5" type="ORF">EOD73_08015</name>
</gene>
<evidence type="ECO:0000256" key="3">
    <source>
        <dbReference type="ARBA" id="ARBA00022777"/>
    </source>
</evidence>
<keyword evidence="6" id="KW-1185">Reference proteome</keyword>
<dbReference type="RefSeq" id="WP_127682482.1">
    <property type="nucleotide sequence ID" value="NZ_SACM01000002.1"/>
</dbReference>
<comment type="similarity">
    <text evidence="1">Belongs to the carbohydrate kinase PfkB family.</text>
</comment>
<proteinExistence type="inferred from homology"/>
<comment type="caution">
    <text evidence="5">The sequence shown here is derived from an EMBL/GenBank/DDBJ whole genome shotgun (WGS) entry which is preliminary data.</text>
</comment>
<evidence type="ECO:0000256" key="2">
    <source>
        <dbReference type="ARBA" id="ARBA00022679"/>
    </source>
</evidence>
<dbReference type="OrthoDB" id="9795789at2"/>
<organism evidence="5 6">
    <name type="scientific">Inhella crocodyli</name>
    <dbReference type="NCBI Taxonomy" id="2499851"/>
    <lineage>
        <taxon>Bacteria</taxon>
        <taxon>Pseudomonadati</taxon>
        <taxon>Pseudomonadota</taxon>
        <taxon>Betaproteobacteria</taxon>
        <taxon>Burkholderiales</taxon>
        <taxon>Sphaerotilaceae</taxon>
        <taxon>Inhella</taxon>
    </lineage>
</organism>
<accession>A0A3S2UEP5</accession>
<dbReference type="PANTHER" id="PTHR43085">
    <property type="entry name" value="HEXOKINASE FAMILY MEMBER"/>
    <property type="match status" value="1"/>
</dbReference>
<dbReference type="GO" id="GO:0019698">
    <property type="term" value="P:D-galacturonate catabolic process"/>
    <property type="evidence" value="ECO:0007669"/>
    <property type="project" value="TreeGrafter"/>
</dbReference>
<dbReference type="Gene3D" id="3.40.1190.20">
    <property type="match status" value="1"/>
</dbReference>
<dbReference type="GO" id="GO:0042840">
    <property type="term" value="P:D-glucuronate catabolic process"/>
    <property type="evidence" value="ECO:0007669"/>
    <property type="project" value="TreeGrafter"/>
</dbReference>
<dbReference type="GO" id="GO:0008673">
    <property type="term" value="F:2-dehydro-3-deoxygluconokinase activity"/>
    <property type="evidence" value="ECO:0007669"/>
    <property type="project" value="TreeGrafter"/>
</dbReference>
<dbReference type="CDD" id="cd01166">
    <property type="entry name" value="KdgK"/>
    <property type="match status" value="1"/>
</dbReference>
<dbReference type="PROSITE" id="PS00584">
    <property type="entry name" value="PFKB_KINASES_2"/>
    <property type="match status" value="1"/>
</dbReference>
<dbReference type="GO" id="GO:0006974">
    <property type="term" value="P:DNA damage response"/>
    <property type="evidence" value="ECO:0007669"/>
    <property type="project" value="TreeGrafter"/>
</dbReference>
<keyword evidence="2" id="KW-0808">Transferase</keyword>
<feature type="domain" description="Carbohydrate kinase PfkB" evidence="4">
    <location>
        <begin position="8"/>
        <end position="299"/>
    </location>
</feature>